<dbReference type="InterPro" id="IPR017441">
    <property type="entry name" value="Protein_kinase_ATP_BS"/>
</dbReference>
<evidence type="ECO:0000256" key="6">
    <source>
        <dbReference type="ARBA" id="ARBA00022692"/>
    </source>
</evidence>
<dbReference type="PhylomeDB" id="A0A0B4KZW6"/>
<dbReference type="InterPro" id="IPR036941">
    <property type="entry name" value="Rcpt_L-dom_sf"/>
</dbReference>
<dbReference type="PRINTS" id="PR00109">
    <property type="entry name" value="TYRKINASE"/>
</dbReference>
<feature type="domain" description="Fibronectin type-III" evidence="24">
    <location>
        <begin position="867"/>
        <end position="968"/>
    </location>
</feature>
<comment type="catalytic activity">
    <reaction evidence="18 20">
        <text>L-tyrosyl-[protein] + ATP = O-phospho-L-tyrosyl-[protein] + ADP + H(+)</text>
        <dbReference type="Rhea" id="RHEA:10596"/>
        <dbReference type="Rhea" id="RHEA-COMP:10136"/>
        <dbReference type="Rhea" id="RHEA-COMP:20101"/>
        <dbReference type="ChEBI" id="CHEBI:15378"/>
        <dbReference type="ChEBI" id="CHEBI:30616"/>
        <dbReference type="ChEBI" id="CHEBI:46858"/>
        <dbReference type="ChEBI" id="CHEBI:61978"/>
        <dbReference type="ChEBI" id="CHEBI:456216"/>
        <dbReference type="EC" id="2.7.10.1"/>
    </reaction>
</comment>
<dbReference type="PROSITE" id="PS00239">
    <property type="entry name" value="RECEPTOR_TYR_KIN_II"/>
    <property type="match status" value="1"/>
</dbReference>
<dbReference type="InterPro" id="IPR020635">
    <property type="entry name" value="Tyr_kinase_cat_dom"/>
</dbReference>
<evidence type="ECO:0000259" key="24">
    <source>
        <dbReference type="PROSITE" id="PS50853"/>
    </source>
</evidence>
<sequence length="1389" mass="158986">MPIKLIITYLANKKRKKRQKQLKSSLSSVLLEVKPYLHCNKKDVSKVIASDMIHECLVCVTRWFDETSTCCVIGNEPAAGHSDYYEHKNGRRDVLVLTLTYIIVEILTCVGRKTPHSTLIHLRADLCARNSVKRRASSSEYDTTQVVDIMQRDLVIIAVLFLFINTGHGKICPSIEIKNKPSELEQLRNCTIIMGYLRIVLLDSVKEESAFDNHTFPELTEIVDHLMLYRIPHLTSLNRLFPNLRIIRGRRVFRDYSLVIFKLNHLEEVGLKNLQHIEGGIMIGGCKQLCYANTVDWNALGAFAFHFQELPTCKSELCPKNCVGRCWNKDTCQKPSTGFCEFFEDEGKCVKSCPRHKVHNYDIMKCMTRKECETMLNGTWWVFNDTCVETCPIYNNRDKNAKGGCVYAGKKYKKECRGGLIEKLDVLQEMKDCTHINTSLELRITQDYLVPYLEKYLGNVVSISGYLNVSRSGNIKSLEFFKNLELIKGEELANNVYALYVFQNKNLEKLWDFDDNFNLTIRHGSIQIHDNRFLCPSDIIRLEEIVGAKTDNDTIIFRYSNGYNSVCNQKNMTVKILENNPTNVTLAWQRADSTTDNEVTIGYTIYYVPVLEGNNITAFENKDECSVDGSYGIFVRENKVQLVSLRPFTRYGYYFKIYTTNPQEAKTPVYYFVTASTEPPPPIDFDAEAVSDTSVVLSWKPPSLFNGRFSHYELTTFVEEDYVPLIQQRNYCYFPHVEIEKPKVPIVPKVPKLAEDLTNTTNCTCSKKPFAQFFTEDVTCTNGGRIDSCIRSISHQPPSYFSGKRDIDNETQVKLFSSNATSYEFKNLRHYTLYVFYLRACNVREDTGELLCGSLVMVTERTRKRKSADAIKSVRVATEEKNARVRWSKPEESNSILVAYQVEYKRTDSEYSKPKSECLTEGLFNTLGQEYNLLGLNPAKYAIRVQAISLAGPGTFSEWRYFEIVAEPSSAYKIYTPIIVISVIVCLLGGGYYWYRKRYFKIERNHLITSINPDYVGPIYVEDDWEIDRNDIEIIRELGKGSFGTVYEGLIKSRQYPCAIKTISEKSSISSKMEFLNEGSVMKSFSETHHVIKLLGIVSRGDRPFVIMELMERGDLKSYLRRCRGPSQNLTTNEIYRMASEIADGMAYLSVKKFVHRDLAARNCMVAADRTVKIGDFGMARDIYETDYYRKGTAGLLPIRWMAPESLADGVFTTDSDVWSYGVVLWEMATLAELPYQGLGAEEVLQFVTSGRTLDMPPQCSDLLHKIMSACWKWRPNDRPTFFSIVDELVNHVGEDFRLVAFCFSRQGTELRLNAVPRVYNPPAMMGTTMTGDEGFSHYDRSEEEVNLYMNKSNRPTKFLPFSNQRMNKSSPYQLSPGSPSSTSSFNSS</sequence>
<dbReference type="InterPro" id="IPR001245">
    <property type="entry name" value="Ser-Thr/Tyr_kinase_cat_dom"/>
</dbReference>
<dbReference type="Gene3D" id="3.80.20.20">
    <property type="entry name" value="Receptor L-domain"/>
    <property type="match status" value="2"/>
</dbReference>
<dbReference type="InterPro" id="IPR002011">
    <property type="entry name" value="Tyr_kinase_rcpt_2_CS"/>
</dbReference>
<feature type="transmembrane region" description="Helical" evidence="22">
    <location>
        <begin position="974"/>
        <end position="995"/>
    </location>
</feature>
<organism evidence="25">
    <name type="scientific">Tribolium castaneum</name>
    <name type="common">Red flour beetle</name>
    <dbReference type="NCBI Taxonomy" id="7070"/>
    <lineage>
        <taxon>Eukaryota</taxon>
        <taxon>Metazoa</taxon>
        <taxon>Ecdysozoa</taxon>
        <taxon>Arthropoda</taxon>
        <taxon>Hexapoda</taxon>
        <taxon>Insecta</taxon>
        <taxon>Pterygota</taxon>
        <taxon>Neoptera</taxon>
        <taxon>Endopterygota</taxon>
        <taxon>Coleoptera</taxon>
        <taxon>Polyphaga</taxon>
        <taxon>Cucujiformia</taxon>
        <taxon>Tenebrionidae</taxon>
        <taxon>Tenebrionidae incertae sedis</taxon>
        <taxon>Tribolium</taxon>
    </lineage>
</organism>
<dbReference type="GO" id="GO:0007169">
    <property type="term" value="P:cell surface receptor protein tyrosine kinase signaling pathway"/>
    <property type="evidence" value="ECO:0007669"/>
    <property type="project" value="InterPro"/>
</dbReference>
<reference evidence="25" key="1">
    <citation type="submission" date="2013-12" db="EMBL/GenBank/DDBJ databases">
        <title>Identification and evolution of insulin like receptors (ILRs) involving red flour beetle (Tribolium castaneum) development and reproduction.</title>
        <authorList>
            <person name="Sang M."/>
            <person name="Li C."/>
            <person name="Li B."/>
        </authorList>
    </citation>
    <scope>NUCLEOTIDE SEQUENCE</scope>
</reference>
<keyword evidence="14" id="KW-0829">Tyrosine-protein kinase</keyword>
<comment type="subcellular location">
    <subcellularLocation>
        <location evidence="2">Membrane</location>
        <topology evidence="2">Single-pass type I membrane protein</topology>
    </subcellularLocation>
</comment>
<dbReference type="InterPro" id="IPR036116">
    <property type="entry name" value="FN3_sf"/>
</dbReference>
<evidence type="ECO:0000256" key="13">
    <source>
        <dbReference type="ARBA" id="ARBA00023136"/>
    </source>
</evidence>
<keyword evidence="15 20" id="KW-0675">Receptor</keyword>
<keyword evidence="3 20" id="KW-0597">Phosphoprotein</keyword>
<evidence type="ECO:0000256" key="3">
    <source>
        <dbReference type="ARBA" id="ARBA00022553"/>
    </source>
</evidence>
<dbReference type="Gene3D" id="2.60.40.10">
    <property type="entry name" value="Immunoglobulins"/>
    <property type="match status" value="3"/>
</dbReference>
<keyword evidence="10" id="KW-0418">Kinase</keyword>
<dbReference type="InterPro" id="IPR006212">
    <property type="entry name" value="Furin_repeat"/>
</dbReference>
<dbReference type="PROSITE" id="PS00107">
    <property type="entry name" value="PROTEIN_KINASE_ATP"/>
    <property type="match status" value="1"/>
</dbReference>
<dbReference type="SUPFAM" id="SSF56112">
    <property type="entry name" value="Protein kinase-like (PK-like)"/>
    <property type="match status" value="1"/>
</dbReference>
<dbReference type="InterPro" id="IPR000719">
    <property type="entry name" value="Prot_kinase_dom"/>
</dbReference>
<dbReference type="InterPro" id="IPR003961">
    <property type="entry name" value="FN3_dom"/>
</dbReference>
<keyword evidence="11 19" id="KW-0067">ATP-binding</keyword>
<evidence type="ECO:0000256" key="22">
    <source>
        <dbReference type="SAM" id="Phobius"/>
    </source>
</evidence>
<keyword evidence="12 22" id="KW-1133">Transmembrane helix</keyword>
<dbReference type="GO" id="GO:0004714">
    <property type="term" value="F:transmembrane receptor protein tyrosine kinase activity"/>
    <property type="evidence" value="ECO:0007669"/>
    <property type="project" value="UniProtKB-EC"/>
</dbReference>
<evidence type="ECO:0000256" key="11">
    <source>
        <dbReference type="ARBA" id="ARBA00022840"/>
    </source>
</evidence>
<evidence type="ECO:0000256" key="15">
    <source>
        <dbReference type="ARBA" id="ARBA00023170"/>
    </source>
</evidence>
<evidence type="ECO:0000256" key="4">
    <source>
        <dbReference type="ARBA" id="ARBA00022679"/>
    </source>
</evidence>
<dbReference type="FunFam" id="1.10.510.10:FF:001227">
    <property type="entry name" value="Tyrosine-protein kinase receptor"/>
    <property type="match status" value="1"/>
</dbReference>
<dbReference type="EMBL" id="KF922649">
    <property type="protein sequence ID" value="AHF20215.1"/>
    <property type="molecule type" value="Genomic_DNA"/>
</dbReference>
<keyword evidence="6 20" id="KW-0812">Transmembrane</keyword>
<comment type="cofactor">
    <cofactor evidence="1">
        <name>Mn(2+)</name>
        <dbReference type="ChEBI" id="CHEBI:29035"/>
    </cofactor>
</comment>
<comment type="similarity">
    <text evidence="20">Belongs to the protein kinase superfamily. Tyr protein kinase family. Insulin receptor subfamily.</text>
</comment>
<dbReference type="PANTHER" id="PTHR24416">
    <property type="entry name" value="TYROSINE-PROTEIN KINASE RECEPTOR"/>
    <property type="match status" value="1"/>
</dbReference>
<dbReference type="PANTHER" id="PTHR24416:SF525">
    <property type="entry name" value="INSULIN-LIKE RECEPTOR"/>
    <property type="match status" value="1"/>
</dbReference>
<evidence type="ECO:0000256" key="16">
    <source>
        <dbReference type="ARBA" id="ARBA00023180"/>
    </source>
</evidence>
<dbReference type="InterPro" id="IPR011009">
    <property type="entry name" value="Kinase-like_dom_sf"/>
</dbReference>
<accession>A0A0B4KZW6</accession>
<dbReference type="FunFam" id="3.30.200.20:FF:001121">
    <property type="entry name" value="Tyrosine-protein kinase receptor"/>
    <property type="match status" value="1"/>
</dbReference>
<evidence type="ECO:0000259" key="23">
    <source>
        <dbReference type="PROSITE" id="PS50011"/>
    </source>
</evidence>
<dbReference type="CDD" id="cd00063">
    <property type="entry name" value="FN3"/>
    <property type="match status" value="3"/>
</dbReference>
<dbReference type="SMART" id="SM00219">
    <property type="entry name" value="TyrKc"/>
    <property type="match status" value="1"/>
</dbReference>
<keyword evidence="9 19" id="KW-0547">Nucleotide-binding</keyword>
<dbReference type="Pfam" id="PF07714">
    <property type="entry name" value="PK_Tyr_Ser-Thr"/>
    <property type="match status" value="1"/>
</dbReference>
<feature type="region of interest" description="Disordered" evidence="21">
    <location>
        <begin position="1360"/>
        <end position="1389"/>
    </location>
</feature>
<evidence type="ECO:0000256" key="8">
    <source>
        <dbReference type="ARBA" id="ARBA00022737"/>
    </source>
</evidence>
<protein>
    <recommendedName>
        <fullName evidence="20">Tyrosine-protein kinase receptor</fullName>
        <ecNumber evidence="20">2.7.10.1</ecNumber>
    </recommendedName>
</protein>
<keyword evidence="17" id="KW-0464">Manganese</keyword>
<evidence type="ECO:0000256" key="12">
    <source>
        <dbReference type="ARBA" id="ARBA00022989"/>
    </source>
</evidence>
<evidence type="ECO:0000256" key="17">
    <source>
        <dbReference type="ARBA" id="ARBA00023211"/>
    </source>
</evidence>
<dbReference type="SUPFAM" id="SSF52058">
    <property type="entry name" value="L domain-like"/>
    <property type="match status" value="2"/>
</dbReference>
<keyword evidence="8" id="KW-0677">Repeat</keyword>
<evidence type="ECO:0000256" key="21">
    <source>
        <dbReference type="SAM" id="MobiDB-lite"/>
    </source>
</evidence>
<dbReference type="InterPro" id="IPR050122">
    <property type="entry name" value="RTK"/>
</dbReference>
<dbReference type="SMART" id="SM00060">
    <property type="entry name" value="FN3"/>
    <property type="match status" value="3"/>
</dbReference>
<evidence type="ECO:0000313" key="25">
    <source>
        <dbReference type="EMBL" id="AHF20215.1"/>
    </source>
</evidence>
<dbReference type="InterPro" id="IPR008266">
    <property type="entry name" value="Tyr_kinase_AS"/>
</dbReference>
<evidence type="ECO:0000256" key="9">
    <source>
        <dbReference type="ARBA" id="ARBA00022741"/>
    </source>
</evidence>
<dbReference type="FunFam" id="2.60.40.10:FF:001941">
    <property type="entry name" value="Tyrosine-protein kinase receptor"/>
    <property type="match status" value="1"/>
</dbReference>
<dbReference type="Pfam" id="PF00041">
    <property type="entry name" value="fn3"/>
    <property type="match status" value="1"/>
</dbReference>
<feature type="binding site" evidence="19">
    <location>
        <position position="1061"/>
    </location>
    <ligand>
        <name>ATP</name>
        <dbReference type="ChEBI" id="CHEBI:30616"/>
    </ligand>
</feature>
<evidence type="ECO:0000256" key="10">
    <source>
        <dbReference type="ARBA" id="ARBA00022777"/>
    </source>
</evidence>
<dbReference type="PROSITE" id="PS50853">
    <property type="entry name" value="FN3"/>
    <property type="match status" value="1"/>
</dbReference>
<dbReference type="Gene3D" id="1.10.510.10">
    <property type="entry name" value="Transferase(Phosphotransferase) domain 1"/>
    <property type="match status" value="1"/>
</dbReference>
<dbReference type="PROSITE" id="PS00109">
    <property type="entry name" value="PROTEIN_KINASE_TYR"/>
    <property type="match status" value="1"/>
</dbReference>
<evidence type="ECO:0000256" key="1">
    <source>
        <dbReference type="ARBA" id="ARBA00001936"/>
    </source>
</evidence>
<dbReference type="InterPro" id="IPR000494">
    <property type="entry name" value="Rcpt_L-dom"/>
</dbReference>
<evidence type="ECO:0000256" key="5">
    <source>
        <dbReference type="ARBA" id="ARBA00022685"/>
    </source>
</evidence>
<dbReference type="GO" id="GO:0005524">
    <property type="term" value="F:ATP binding"/>
    <property type="evidence" value="ECO:0007669"/>
    <property type="project" value="UniProtKB-UniRule"/>
</dbReference>
<evidence type="ECO:0000256" key="19">
    <source>
        <dbReference type="PROSITE-ProRule" id="PRU10141"/>
    </source>
</evidence>
<evidence type="ECO:0000256" key="18">
    <source>
        <dbReference type="ARBA" id="ARBA00051243"/>
    </source>
</evidence>
<dbReference type="Pfam" id="PF01030">
    <property type="entry name" value="Recep_L_domain"/>
    <property type="match status" value="2"/>
</dbReference>
<dbReference type="InterPro" id="IPR013783">
    <property type="entry name" value="Ig-like_fold"/>
</dbReference>
<evidence type="ECO:0000256" key="20">
    <source>
        <dbReference type="RuleBase" id="RU000312"/>
    </source>
</evidence>
<proteinExistence type="inferred from homology"/>
<feature type="domain" description="Protein kinase" evidence="23">
    <location>
        <begin position="1032"/>
        <end position="1298"/>
    </location>
</feature>
<keyword evidence="16" id="KW-0325">Glycoprotein</keyword>
<feature type="compositionally biased region" description="Low complexity" evidence="21">
    <location>
        <begin position="1376"/>
        <end position="1389"/>
    </location>
</feature>
<feature type="compositionally biased region" description="Polar residues" evidence="21">
    <location>
        <begin position="1360"/>
        <end position="1374"/>
    </location>
</feature>
<evidence type="ECO:0000256" key="7">
    <source>
        <dbReference type="ARBA" id="ARBA00022729"/>
    </source>
</evidence>
<dbReference type="SUPFAM" id="SSF49265">
    <property type="entry name" value="Fibronectin type III"/>
    <property type="match status" value="2"/>
</dbReference>
<dbReference type="Gene3D" id="3.30.200.20">
    <property type="entry name" value="Phosphorylase Kinase, domain 1"/>
    <property type="match status" value="1"/>
</dbReference>
<dbReference type="EC" id="2.7.10.1" evidence="20"/>
<keyword evidence="13 22" id="KW-0472">Membrane</keyword>
<gene>
    <name evidence="25" type="primary">ilr2</name>
</gene>
<keyword evidence="7" id="KW-0732">Signal</keyword>
<keyword evidence="5" id="KW-0165">Cleavage on pair of basic residues</keyword>
<keyword evidence="4" id="KW-0808">Transferase</keyword>
<name>A0A0B4KZW6_TRICA</name>
<dbReference type="PROSITE" id="PS50011">
    <property type="entry name" value="PROTEIN_KINASE_DOM"/>
    <property type="match status" value="1"/>
</dbReference>
<dbReference type="GO" id="GO:0016020">
    <property type="term" value="C:membrane"/>
    <property type="evidence" value="ECO:0007669"/>
    <property type="project" value="UniProtKB-SubCell"/>
</dbReference>
<evidence type="ECO:0000256" key="14">
    <source>
        <dbReference type="ARBA" id="ARBA00023137"/>
    </source>
</evidence>
<evidence type="ECO:0000256" key="2">
    <source>
        <dbReference type="ARBA" id="ARBA00004479"/>
    </source>
</evidence>
<dbReference type="CDD" id="cd00064">
    <property type="entry name" value="FU"/>
    <property type="match status" value="1"/>
</dbReference>